<organism evidence="2 3">
    <name type="scientific">Roseofilum casamattae BLCC-M143</name>
    <dbReference type="NCBI Taxonomy" id="3022442"/>
    <lineage>
        <taxon>Bacteria</taxon>
        <taxon>Bacillati</taxon>
        <taxon>Cyanobacteriota</taxon>
        <taxon>Cyanophyceae</taxon>
        <taxon>Desertifilales</taxon>
        <taxon>Desertifilaceae</taxon>
        <taxon>Roseofilum</taxon>
        <taxon>Roseofilum casamattae</taxon>
    </lineage>
</organism>
<comment type="caution">
    <text evidence="2">The sequence shown here is derived from an EMBL/GenBank/DDBJ whole genome shotgun (WGS) entry which is preliminary data.</text>
</comment>
<sequence>MSDSPETAESILSLTISDRHYRLLEQAAALTGLSVDAYVLHHALSSAVSHVALYNYRPQAEDALPATAEGEHRAEVDDRPSISQSSDSPVASPLDNNSQDINNLAKAILSTLAWSSPEIIRDIGNRE</sequence>
<dbReference type="RefSeq" id="WP_283759927.1">
    <property type="nucleotide sequence ID" value="NZ_JAQOSQ010000030.1"/>
</dbReference>
<reference evidence="2 3" key="1">
    <citation type="submission" date="2023-01" db="EMBL/GenBank/DDBJ databases">
        <title>Novel diversity within Roseofilum (Cyanobacteria; Desertifilaceae) from marine benthic mats with descriptions of four novel species.</title>
        <authorList>
            <person name="Wang Y."/>
            <person name="Berthold D.E."/>
            <person name="Hu J."/>
            <person name="Lefler F.W."/>
            <person name="Laughinghouse H.D. IV."/>
        </authorList>
    </citation>
    <scope>NUCLEOTIDE SEQUENCE [LARGE SCALE GENOMIC DNA]</scope>
    <source>
        <strain evidence="2 3">BLCC-M143</strain>
    </source>
</reference>
<dbReference type="EMBL" id="JAQOSQ010000030">
    <property type="protein sequence ID" value="MDJ1185282.1"/>
    <property type="molecule type" value="Genomic_DNA"/>
</dbReference>
<accession>A0ABT7C1F0</accession>
<protein>
    <recommendedName>
        <fullName evidence="4">DUF1778 domain-containing protein</fullName>
    </recommendedName>
</protein>
<feature type="region of interest" description="Disordered" evidence="1">
    <location>
        <begin position="64"/>
        <end position="98"/>
    </location>
</feature>
<dbReference type="Gene3D" id="1.20.5.780">
    <property type="entry name" value="Single helix bin"/>
    <property type="match status" value="1"/>
</dbReference>
<proteinExistence type="predicted"/>
<dbReference type="Proteomes" id="UP001232992">
    <property type="component" value="Unassembled WGS sequence"/>
</dbReference>
<evidence type="ECO:0008006" key="4">
    <source>
        <dbReference type="Google" id="ProtNLM"/>
    </source>
</evidence>
<feature type="compositionally biased region" description="Polar residues" evidence="1">
    <location>
        <begin position="81"/>
        <end position="98"/>
    </location>
</feature>
<evidence type="ECO:0000313" key="3">
    <source>
        <dbReference type="Proteomes" id="UP001232992"/>
    </source>
</evidence>
<name>A0ABT7C1F0_9CYAN</name>
<gene>
    <name evidence="2" type="ORF">PMH09_19015</name>
</gene>
<keyword evidence="3" id="KW-1185">Reference proteome</keyword>
<evidence type="ECO:0000256" key="1">
    <source>
        <dbReference type="SAM" id="MobiDB-lite"/>
    </source>
</evidence>
<feature type="compositionally biased region" description="Basic and acidic residues" evidence="1">
    <location>
        <begin position="69"/>
        <end position="80"/>
    </location>
</feature>
<evidence type="ECO:0000313" key="2">
    <source>
        <dbReference type="EMBL" id="MDJ1185282.1"/>
    </source>
</evidence>